<dbReference type="SUPFAM" id="SSF53649">
    <property type="entry name" value="Alkaline phosphatase-like"/>
    <property type="match status" value="1"/>
</dbReference>
<dbReference type="GO" id="GO:0016787">
    <property type="term" value="F:hydrolase activity"/>
    <property type="evidence" value="ECO:0007669"/>
    <property type="project" value="UniProtKB-ARBA"/>
</dbReference>
<feature type="transmembrane region" description="Helical" evidence="2">
    <location>
        <begin position="63"/>
        <end position="90"/>
    </location>
</feature>
<dbReference type="AlphaFoldDB" id="A0A388JQZ7"/>
<dbReference type="PANTHER" id="PTHR10151:SF120">
    <property type="entry name" value="BIS(5'-ADENOSYL)-TRIPHOSPHATASE"/>
    <property type="match status" value="1"/>
</dbReference>
<dbReference type="OMA" id="IAHNYKN"/>
<proteinExistence type="predicted"/>
<dbReference type="Gramene" id="GBG60236">
    <property type="protein sequence ID" value="GBG60236"/>
    <property type="gene ID" value="CBR_g3480"/>
</dbReference>
<reference evidence="3 4" key="1">
    <citation type="journal article" date="2018" name="Cell">
        <title>The Chara Genome: Secondary Complexity and Implications for Plant Terrestrialization.</title>
        <authorList>
            <person name="Nishiyama T."/>
            <person name="Sakayama H."/>
            <person name="Vries J.D."/>
            <person name="Buschmann H."/>
            <person name="Saint-Marcoux D."/>
            <person name="Ullrich K.K."/>
            <person name="Haas F.B."/>
            <person name="Vanderstraeten L."/>
            <person name="Becker D."/>
            <person name="Lang D."/>
            <person name="Vosolsobe S."/>
            <person name="Rombauts S."/>
            <person name="Wilhelmsson P.K.I."/>
            <person name="Janitza P."/>
            <person name="Kern R."/>
            <person name="Heyl A."/>
            <person name="Rumpler F."/>
            <person name="Villalobos L.I.A.C."/>
            <person name="Clay J.M."/>
            <person name="Skokan R."/>
            <person name="Toyoda A."/>
            <person name="Suzuki Y."/>
            <person name="Kagoshima H."/>
            <person name="Schijlen E."/>
            <person name="Tajeshwar N."/>
            <person name="Catarino B."/>
            <person name="Hetherington A.J."/>
            <person name="Saltykova A."/>
            <person name="Bonnot C."/>
            <person name="Breuninger H."/>
            <person name="Symeonidi A."/>
            <person name="Radhakrishnan G.V."/>
            <person name="Van Nieuwerburgh F."/>
            <person name="Deforce D."/>
            <person name="Chang C."/>
            <person name="Karol K.G."/>
            <person name="Hedrich R."/>
            <person name="Ulvskov P."/>
            <person name="Glockner G."/>
            <person name="Delwiche C.F."/>
            <person name="Petrasek J."/>
            <person name="Van de Peer Y."/>
            <person name="Friml J."/>
            <person name="Beilby M."/>
            <person name="Dolan L."/>
            <person name="Kohara Y."/>
            <person name="Sugano S."/>
            <person name="Fujiyama A."/>
            <person name="Delaux P.-M."/>
            <person name="Quint M."/>
            <person name="TheiBen G."/>
            <person name="Hagemann M."/>
            <person name="Harholt J."/>
            <person name="Dunand C."/>
            <person name="Zachgo S."/>
            <person name="Langdale J."/>
            <person name="Maumus F."/>
            <person name="Straeten D.V.D."/>
            <person name="Gould S.B."/>
            <person name="Rensing S.A."/>
        </authorList>
    </citation>
    <scope>NUCLEOTIDE SEQUENCE [LARGE SCALE GENOMIC DNA]</scope>
    <source>
        <strain evidence="3 4">S276</strain>
    </source>
</reference>
<name>A0A388JQZ7_CHABU</name>
<feature type="region of interest" description="Disordered" evidence="1">
    <location>
        <begin position="1"/>
        <end position="20"/>
    </location>
</feature>
<dbReference type="Pfam" id="PF01663">
    <property type="entry name" value="Phosphodiest"/>
    <property type="match status" value="1"/>
</dbReference>
<evidence type="ECO:0000256" key="2">
    <source>
        <dbReference type="SAM" id="Phobius"/>
    </source>
</evidence>
<keyword evidence="2" id="KW-0472">Membrane</keyword>
<dbReference type="Gene3D" id="3.40.720.10">
    <property type="entry name" value="Alkaline Phosphatase, subunit A"/>
    <property type="match status" value="1"/>
</dbReference>
<dbReference type="EMBL" id="BFEA01000009">
    <property type="protein sequence ID" value="GBG60236.1"/>
    <property type="molecule type" value="Genomic_DNA"/>
</dbReference>
<evidence type="ECO:0000313" key="4">
    <source>
        <dbReference type="Proteomes" id="UP000265515"/>
    </source>
</evidence>
<dbReference type="InterPro" id="IPR002591">
    <property type="entry name" value="Phosphodiest/P_Trfase"/>
</dbReference>
<dbReference type="InterPro" id="IPR017850">
    <property type="entry name" value="Alkaline_phosphatase_core_sf"/>
</dbReference>
<keyword evidence="2" id="KW-1133">Transmembrane helix</keyword>
<dbReference type="CDD" id="cd16018">
    <property type="entry name" value="Enpp"/>
    <property type="match status" value="1"/>
</dbReference>
<accession>A0A388JQZ7</accession>
<keyword evidence="2" id="KW-0812">Transmembrane</keyword>
<dbReference type="STRING" id="69332.A0A388JQZ7"/>
<feature type="compositionally biased region" description="Basic and acidic residues" evidence="1">
    <location>
        <begin position="1"/>
        <end position="13"/>
    </location>
</feature>
<dbReference type="PANTHER" id="PTHR10151">
    <property type="entry name" value="ECTONUCLEOTIDE PYROPHOSPHATASE/PHOSPHODIESTERASE"/>
    <property type="match status" value="1"/>
</dbReference>
<gene>
    <name evidence="3" type="ORF">CBR_g3480</name>
</gene>
<sequence>MEEAPFRDRDDRPGVAGADDLTMKTMRGVDHVPLRMGASSDDEDLPLYPLGRNQRKPSGSWTWLTRASVIALCAFFASVAISFGLCGFWMGVSVNLSNTLTAFRARPLKKLDQSTVILISFDGFRWDYPFKGVAPNIERLKAEGTEAEGGIIPIFPTQNIPAASIYWPGCNIKRDGWDCDEQFCKRFQDDPESAIPGIDTVLSYFDGDPHSRPRLIAFYFNEPDHVAHENGPDDPLTDEMIGRVDGILGRLLQGLEERGILDDINVIVLADHGMIGTCAEKTIFLEDLSPIIKTHGSKITDSVSPFLLLHPPAGVDAQGLTQDMISALHARGEDNLKLYYKDDIPGSWHYRNNRLIAPIVGVAADGYSMRISRNESQLSGQHGYVPTLGMMHPIFVARGPRFQEARKVPSFRNTEVYGLICDILGIDPLPNNGTPGFAKSILLPV</sequence>
<comment type="caution">
    <text evidence="3">The sequence shown here is derived from an EMBL/GenBank/DDBJ whole genome shotgun (WGS) entry which is preliminary data.</text>
</comment>
<dbReference type="OrthoDB" id="415411at2759"/>
<protein>
    <submittedName>
        <fullName evidence="3">Uncharacterized protein</fullName>
    </submittedName>
</protein>
<evidence type="ECO:0000313" key="3">
    <source>
        <dbReference type="EMBL" id="GBG60236.1"/>
    </source>
</evidence>
<evidence type="ECO:0000256" key="1">
    <source>
        <dbReference type="SAM" id="MobiDB-lite"/>
    </source>
</evidence>
<organism evidence="3 4">
    <name type="scientific">Chara braunii</name>
    <name type="common">Braun's stonewort</name>
    <dbReference type="NCBI Taxonomy" id="69332"/>
    <lineage>
        <taxon>Eukaryota</taxon>
        <taxon>Viridiplantae</taxon>
        <taxon>Streptophyta</taxon>
        <taxon>Charophyceae</taxon>
        <taxon>Charales</taxon>
        <taxon>Characeae</taxon>
        <taxon>Chara</taxon>
    </lineage>
</organism>
<keyword evidence="4" id="KW-1185">Reference proteome</keyword>
<dbReference type="Proteomes" id="UP000265515">
    <property type="component" value="Unassembled WGS sequence"/>
</dbReference>